<dbReference type="RefSeq" id="WP_279381196.1">
    <property type="nucleotide sequence ID" value="NZ_JAFBDT010000005.1"/>
</dbReference>
<organism evidence="2 3">
    <name type="scientific">Fusibacter tunisiensis</name>
    <dbReference type="NCBI Taxonomy" id="1008308"/>
    <lineage>
        <taxon>Bacteria</taxon>
        <taxon>Bacillati</taxon>
        <taxon>Bacillota</taxon>
        <taxon>Clostridia</taxon>
        <taxon>Eubacteriales</taxon>
        <taxon>Eubacteriales Family XII. Incertae Sedis</taxon>
        <taxon>Fusibacter</taxon>
    </lineage>
</organism>
<keyword evidence="3" id="KW-1185">Reference proteome</keyword>
<keyword evidence="1" id="KW-0812">Transmembrane</keyword>
<gene>
    <name evidence="2" type="ORF">JOC49_001003</name>
</gene>
<sequence>MKEYQDLIGKVVIAVAIIISGFLITNALSIGFGQLHDVMFLKL</sequence>
<feature type="transmembrane region" description="Helical" evidence="1">
    <location>
        <begin position="12"/>
        <end position="33"/>
    </location>
</feature>
<evidence type="ECO:0000256" key="1">
    <source>
        <dbReference type="SAM" id="Phobius"/>
    </source>
</evidence>
<keyword evidence="1" id="KW-1133">Transmembrane helix</keyword>
<dbReference type="EMBL" id="JAFBDT010000005">
    <property type="protein sequence ID" value="MBM7561483.1"/>
    <property type="molecule type" value="Genomic_DNA"/>
</dbReference>
<keyword evidence="1" id="KW-0472">Membrane</keyword>
<evidence type="ECO:0000313" key="2">
    <source>
        <dbReference type="EMBL" id="MBM7561483.1"/>
    </source>
</evidence>
<evidence type="ECO:0000313" key="3">
    <source>
        <dbReference type="Proteomes" id="UP000767854"/>
    </source>
</evidence>
<comment type="caution">
    <text evidence="2">The sequence shown here is derived from an EMBL/GenBank/DDBJ whole genome shotgun (WGS) entry which is preliminary data.</text>
</comment>
<name>A0ABS2MQ10_9FIRM</name>
<accession>A0ABS2MQ10</accession>
<proteinExistence type="predicted"/>
<protein>
    <submittedName>
        <fullName evidence="2">Vacuolar-type H+-ATPase subunit I/STV1</fullName>
    </submittedName>
</protein>
<reference evidence="2 3" key="1">
    <citation type="submission" date="2021-01" db="EMBL/GenBank/DDBJ databases">
        <title>Genomic Encyclopedia of Type Strains, Phase IV (KMG-IV): sequencing the most valuable type-strain genomes for metagenomic binning, comparative biology and taxonomic classification.</title>
        <authorList>
            <person name="Goeker M."/>
        </authorList>
    </citation>
    <scope>NUCLEOTIDE SEQUENCE [LARGE SCALE GENOMIC DNA]</scope>
    <source>
        <strain evidence="2 3">DSM 24436</strain>
    </source>
</reference>
<dbReference type="Proteomes" id="UP000767854">
    <property type="component" value="Unassembled WGS sequence"/>
</dbReference>